<dbReference type="PANTHER" id="PTHR11842">
    <property type="entry name" value="MITOTIC SPINDLE ASSEMBLY CHECKPOINT PROTEIN MAD2"/>
    <property type="match status" value="1"/>
</dbReference>
<comment type="caution">
    <text evidence="3">The sequence shown here is derived from an EMBL/GenBank/DDBJ whole genome shotgun (WGS) entry which is preliminary data.</text>
</comment>
<proteinExistence type="inferred from homology"/>
<organism evidence="3 4">
    <name type="scientific">Coemansia spiralis</name>
    <dbReference type="NCBI Taxonomy" id="417178"/>
    <lineage>
        <taxon>Eukaryota</taxon>
        <taxon>Fungi</taxon>
        <taxon>Fungi incertae sedis</taxon>
        <taxon>Zoopagomycota</taxon>
        <taxon>Kickxellomycotina</taxon>
        <taxon>Kickxellomycetes</taxon>
        <taxon>Kickxellales</taxon>
        <taxon>Kickxellaceae</taxon>
        <taxon>Coemansia</taxon>
    </lineage>
</organism>
<dbReference type="GO" id="GO:0016035">
    <property type="term" value="C:zeta DNA polymerase complex"/>
    <property type="evidence" value="ECO:0007669"/>
    <property type="project" value="TreeGrafter"/>
</dbReference>
<feature type="domain" description="HORMA" evidence="2">
    <location>
        <begin position="16"/>
        <end position="195"/>
    </location>
</feature>
<dbReference type="PROSITE" id="PS50815">
    <property type="entry name" value="HORMA"/>
    <property type="match status" value="1"/>
</dbReference>
<accession>A0A9W8L071</accession>
<evidence type="ECO:0000313" key="4">
    <source>
        <dbReference type="Proteomes" id="UP001151518"/>
    </source>
</evidence>
<evidence type="ECO:0000256" key="1">
    <source>
        <dbReference type="ARBA" id="ARBA00010348"/>
    </source>
</evidence>
<gene>
    <name evidence="3" type="primary">MAD2L2</name>
    <name evidence="3" type="ORF">GGI25_001381</name>
</gene>
<dbReference type="InterPro" id="IPR045091">
    <property type="entry name" value="Mad2-like"/>
</dbReference>
<dbReference type="InterPro" id="IPR036570">
    <property type="entry name" value="HORMA_dom_sf"/>
</dbReference>
<dbReference type="SUPFAM" id="SSF56019">
    <property type="entry name" value="The spindle assembly checkpoint protein mad2"/>
    <property type="match status" value="1"/>
</dbReference>
<dbReference type="OrthoDB" id="21254at2759"/>
<dbReference type="InterPro" id="IPR003511">
    <property type="entry name" value="HORMA_dom"/>
</dbReference>
<evidence type="ECO:0000259" key="2">
    <source>
        <dbReference type="PROSITE" id="PS50815"/>
    </source>
</evidence>
<dbReference type="PANTHER" id="PTHR11842:SF10">
    <property type="entry name" value="MITOTIC SPINDLE ASSEMBLY CHECKPOINT PROTEIN MAD2B"/>
    <property type="match status" value="1"/>
</dbReference>
<name>A0A9W8L071_9FUNG</name>
<reference evidence="3" key="1">
    <citation type="submission" date="2022-07" db="EMBL/GenBank/DDBJ databases">
        <title>Phylogenomic reconstructions and comparative analyses of Kickxellomycotina fungi.</title>
        <authorList>
            <person name="Reynolds N.K."/>
            <person name="Stajich J.E."/>
            <person name="Barry K."/>
            <person name="Grigoriev I.V."/>
            <person name="Crous P."/>
            <person name="Smith M.E."/>
        </authorList>
    </citation>
    <scope>NUCLEOTIDE SEQUENCE</scope>
    <source>
        <strain evidence="3">NRRL 3115</strain>
    </source>
</reference>
<comment type="similarity">
    <text evidence="1">Belongs to the MAD2 family.</text>
</comment>
<dbReference type="Proteomes" id="UP001151518">
    <property type="component" value="Unassembled WGS sequence"/>
</dbReference>
<dbReference type="EMBL" id="JANBTW010000010">
    <property type="protein sequence ID" value="KAJ2679691.1"/>
    <property type="molecule type" value="Genomic_DNA"/>
</dbReference>
<protein>
    <submittedName>
        <fullName evidence="3">MAD2 mitotic arrest deficient-like 2</fullName>
    </submittedName>
</protein>
<sequence length="209" mass="23277">MLSTNSNAASDAASSISKVDAICDFLEVYIHAVLHNRSVYPKSLFEDRYAYGIPVKASRHPELNQYIADVLAAIRSELLKSSEPGDVMIDIVDGNGSTLEAFVLELSVISGNYDPRHDIELRATLIRTNMLEPANVPEDVSFSVCYRPRNGKPPSLEKNMWVSRLENTKIKHSHEPRLVPLSSIDSANLKIQAFALLRMDQLSKSEHSI</sequence>
<dbReference type="Gene3D" id="3.30.900.10">
    <property type="entry name" value="HORMA domain"/>
    <property type="match status" value="1"/>
</dbReference>
<dbReference type="AlphaFoldDB" id="A0A9W8L071"/>
<evidence type="ECO:0000313" key="3">
    <source>
        <dbReference type="EMBL" id="KAJ2679691.1"/>
    </source>
</evidence>